<accession>A0A9P0DJP7</accession>
<proteinExistence type="predicted"/>
<dbReference type="SMART" id="SM00369">
    <property type="entry name" value="LRR_TYP"/>
    <property type="match status" value="3"/>
</dbReference>
<feature type="region of interest" description="Disordered" evidence="3">
    <location>
        <begin position="1"/>
        <end position="30"/>
    </location>
</feature>
<evidence type="ECO:0008006" key="6">
    <source>
        <dbReference type="Google" id="ProtNLM"/>
    </source>
</evidence>
<dbReference type="EMBL" id="OU896718">
    <property type="protein sequence ID" value="CAH1119342.1"/>
    <property type="molecule type" value="Genomic_DNA"/>
</dbReference>
<evidence type="ECO:0000313" key="4">
    <source>
        <dbReference type="EMBL" id="CAH1119342.1"/>
    </source>
</evidence>
<dbReference type="InterPro" id="IPR032675">
    <property type="entry name" value="LRR_dom_sf"/>
</dbReference>
<keyword evidence="1" id="KW-0433">Leucine-rich repeat</keyword>
<keyword evidence="5" id="KW-1185">Reference proteome</keyword>
<gene>
    <name evidence="4" type="ORF">PHAECO_LOCUS3343</name>
</gene>
<dbReference type="Proteomes" id="UP001153737">
    <property type="component" value="Chromosome 12"/>
</dbReference>
<dbReference type="PANTHER" id="PTHR45712:SF22">
    <property type="entry name" value="INSULIN-LIKE GROWTH FACTOR-BINDING PROTEIN COMPLEX ACID LABILE SUBUNIT"/>
    <property type="match status" value="1"/>
</dbReference>
<feature type="compositionally biased region" description="Acidic residues" evidence="3">
    <location>
        <begin position="1"/>
        <end position="12"/>
    </location>
</feature>
<reference evidence="4" key="1">
    <citation type="submission" date="2022-01" db="EMBL/GenBank/DDBJ databases">
        <authorList>
            <person name="King R."/>
        </authorList>
    </citation>
    <scope>NUCLEOTIDE SEQUENCE</scope>
</reference>
<feature type="compositionally biased region" description="Low complexity" evidence="3">
    <location>
        <begin position="354"/>
        <end position="369"/>
    </location>
</feature>
<dbReference type="InterPro" id="IPR050333">
    <property type="entry name" value="SLRP"/>
</dbReference>
<reference evidence="4" key="2">
    <citation type="submission" date="2022-10" db="EMBL/GenBank/DDBJ databases">
        <authorList>
            <consortium name="ENA_rothamsted_submissions"/>
            <consortium name="culmorum"/>
            <person name="King R."/>
        </authorList>
    </citation>
    <scope>NUCLEOTIDE SEQUENCE</scope>
</reference>
<evidence type="ECO:0000256" key="3">
    <source>
        <dbReference type="SAM" id="MobiDB-lite"/>
    </source>
</evidence>
<evidence type="ECO:0000313" key="5">
    <source>
        <dbReference type="Proteomes" id="UP001153737"/>
    </source>
</evidence>
<evidence type="ECO:0000256" key="2">
    <source>
        <dbReference type="ARBA" id="ARBA00022737"/>
    </source>
</evidence>
<dbReference type="InterPro" id="IPR001611">
    <property type="entry name" value="Leu-rich_rpt"/>
</dbReference>
<dbReference type="PROSITE" id="PS51450">
    <property type="entry name" value="LRR"/>
    <property type="match status" value="2"/>
</dbReference>
<dbReference type="SUPFAM" id="SSF52058">
    <property type="entry name" value="L domain-like"/>
    <property type="match status" value="1"/>
</dbReference>
<dbReference type="PANTHER" id="PTHR45712">
    <property type="entry name" value="AGAP008170-PA"/>
    <property type="match status" value="1"/>
</dbReference>
<evidence type="ECO:0000256" key="1">
    <source>
        <dbReference type="ARBA" id="ARBA00022614"/>
    </source>
</evidence>
<dbReference type="SMART" id="SM00365">
    <property type="entry name" value="LRR_SD22"/>
    <property type="match status" value="3"/>
</dbReference>
<dbReference type="InterPro" id="IPR003591">
    <property type="entry name" value="Leu-rich_rpt_typical-subtyp"/>
</dbReference>
<organism evidence="4 5">
    <name type="scientific">Phaedon cochleariae</name>
    <name type="common">Mustard beetle</name>
    <dbReference type="NCBI Taxonomy" id="80249"/>
    <lineage>
        <taxon>Eukaryota</taxon>
        <taxon>Metazoa</taxon>
        <taxon>Ecdysozoa</taxon>
        <taxon>Arthropoda</taxon>
        <taxon>Hexapoda</taxon>
        <taxon>Insecta</taxon>
        <taxon>Pterygota</taxon>
        <taxon>Neoptera</taxon>
        <taxon>Endopterygota</taxon>
        <taxon>Coleoptera</taxon>
        <taxon>Polyphaga</taxon>
        <taxon>Cucujiformia</taxon>
        <taxon>Chrysomeloidea</taxon>
        <taxon>Chrysomelidae</taxon>
        <taxon>Chrysomelinae</taxon>
        <taxon>Chrysomelini</taxon>
        <taxon>Phaedon</taxon>
    </lineage>
</organism>
<name>A0A9P0DJP7_PHACE</name>
<dbReference type="Gene3D" id="3.80.10.10">
    <property type="entry name" value="Ribonuclease Inhibitor"/>
    <property type="match status" value="2"/>
</dbReference>
<keyword evidence="2" id="KW-0677">Repeat</keyword>
<sequence>MEEQLSEDELIGEDVILPSPTTPDSLAAQEPIKEKRLTFEEASKSLSTLGKDESGVRYAFLMMSPTQKKLTDITIVVNFKHLLFLDLSDNYLNLEALQVVSKLPYLIFLRAERNRVESVGLERMSYLQVLILTRNQVQETGDLDQPMLETLELAHNSIYTPQFVPERLVNLKELGLRGNHLLDTSGTFPSSLEKLFLCNNGIRKINTDFSKLPNLKQLHLRDNKIRKLSGITEDLANLSYLNLRGNRITKVRQFRHLDCLPKLETLIITDNPVYSEKQEEDLEDEEEREEEVYGEDGAQAVDKVRVPLLVLLPSLKRINKDLVTLDEREAAAAEKKSILKRIFDEDSSDDETEVPTTTDFTTDYTAGTEVDLEYVENGGSEEKSDEEEDQQVKNEGGDENETIVGDKKNQ</sequence>
<dbReference type="Pfam" id="PF13855">
    <property type="entry name" value="LRR_8"/>
    <property type="match status" value="1"/>
</dbReference>
<dbReference type="AlphaFoldDB" id="A0A9P0DJP7"/>
<protein>
    <recommendedName>
        <fullName evidence="6">Leucine-rich repeat-containing protein 23</fullName>
    </recommendedName>
</protein>
<feature type="region of interest" description="Disordered" evidence="3">
    <location>
        <begin position="346"/>
        <end position="410"/>
    </location>
</feature>